<accession>A0A485M4I3</accession>
<sequence>MGKILSGRNGPMDQAVSQKRRCLEDAGAIDLACRAEICDTASTLNNG</sequence>
<organism evidence="1">
    <name type="scientific">anaerobic digester metagenome</name>
    <dbReference type="NCBI Taxonomy" id="1263854"/>
    <lineage>
        <taxon>unclassified sequences</taxon>
        <taxon>metagenomes</taxon>
        <taxon>ecological metagenomes</taxon>
    </lineage>
</organism>
<gene>
    <name evidence="1" type="ORF">SCFA_420002</name>
</gene>
<protein>
    <submittedName>
        <fullName evidence="1">Uncharacterized protein</fullName>
    </submittedName>
</protein>
<proteinExistence type="predicted"/>
<evidence type="ECO:0000313" key="1">
    <source>
        <dbReference type="EMBL" id="VFU18300.1"/>
    </source>
</evidence>
<dbReference type="AlphaFoldDB" id="A0A485M4I3"/>
<dbReference type="EMBL" id="CAADRN010000342">
    <property type="protein sequence ID" value="VFU18300.1"/>
    <property type="molecule type" value="Genomic_DNA"/>
</dbReference>
<reference evidence="1" key="1">
    <citation type="submission" date="2019-03" db="EMBL/GenBank/DDBJ databases">
        <authorList>
            <person name="Hao L."/>
        </authorList>
    </citation>
    <scope>NUCLEOTIDE SEQUENCE</scope>
</reference>
<name>A0A485M4I3_9ZZZZ</name>